<comment type="caution">
    <text evidence="2">The sequence shown here is derived from an EMBL/GenBank/DDBJ whole genome shotgun (WGS) entry which is preliminary data.</text>
</comment>
<dbReference type="Pfam" id="PF01177">
    <property type="entry name" value="Asp_Glu_race"/>
    <property type="match status" value="1"/>
</dbReference>
<evidence type="ECO:0000256" key="1">
    <source>
        <dbReference type="ARBA" id="ARBA00038414"/>
    </source>
</evidence>
<organism evidence="2 3">
    <name type="scientific">Paracoccus fontiphilus</name>
    <dbReference type="NCBI Taxonomy" id="1815556"/>
    <lineage>
        <taxon>Bacteria</taxon>
        <taxon>Pseudomonadati</taxon>
        <taxon>Pseudomonadota</taxon>
        <taxon>Alphaproteobacteria</taxon>
        <taxon>Rhodobacterales</taxon>
        <taxon>Paracoccaceae</taxon>
        <taxon>Paracoccus</taxon>
    </lineage>
</organism>
<sequence length="98" mass="10694">MSPADTVRRGQNFNRGFEFKVAHKVGAITQALNPSGGLHRRNTGEPGLLALRDMLPMPVTGMVEASVHTVLQLGRRVSILTSGRDWPAQIEDLLDVYG</sequence>
<evidence type="ECO:0000313" key="3">
    <source>
        <dbReference type="Proteomes" id="UP001595557"/>
    </source>
</evidence>
<protein>
    <submittedName>
        <fullName evidence="2">Aspartate/glutamate racemase family protein</fullName>
    </submittedName>
</protein>
<dbReference type="InterPro" id="IPR015942">
    <property type="entry name" value="Asp/Glu/hydantoin_racemase"/>
</dbReference>
<name>A0ABV7IIK4_9RHOB</name>
<gene>
    <name evidence="2" type="ORF">ACFOD7_20165</name>
</gene>
<proteinExistence type="inferred from homology"/>
<evidence type="ECO:0000313" key="2">
    <source>
        <dbReference type="EMBL" id="MFC3170349.1"/>
    </source>
</evidence>
<dbReference type="RefSeq" id="WP_377707478.1">
    <property type="nucleotide sequence ID" value="NZ_JAFNAW010000013.1"/>
</dbReference>
<dbReference type="EMBL" id="JBHRTE010000102">
    <property type="protein sequence ID" value="MFC3170349.1"/>
    <property type="molecule type" value="Genomic_DNA"/>
</dbReference>
<comment type="similarity">
    <text evidence="1">Belongs to the HyuE racemase family.</text>
</comment>
<keyword evidence="3" id="KW-1185">Reference proteome</keyword>
<dbReference type="Proteomes" id="UP001595557">
    <property type="component" value="Unassembled WGS sequence"/>
</dbReference>
<reference evidence="3" key="1">
    <citation type="journal article" date="2019" name="Int. J. Syst. Evol. Microbiol.">
        <title>The Global Catalogue of Microorganisms (GCM) 10K type strain sequencing project: providing services to taxonomists for standard genome sequencing and annotation.</title>
        <authorList>
            <consortium name="The Broad Institute Genomics Platform"/>
            <consortium name="The Broad Institute Genome Sequencing Center for Infectious Disease"/>
            <person name="Wu L."/>
            <person name="Ma J."/>
        </authorList>
    </citation>
    <scope>NUCLEOTIDE SEQUENCE [LARGE SCALE GENOMIC DNA]</scope>
    <source>
        <strain evidence="3">KCTC 52239</strain>
    </source>
</reference>
<dbReference type="InterPro" id="IPR053714">
    <property type="entry name" value="Iso_Racemase_Enz_sf"/>
</dbReference>
<dbReference type="Gene3D" id="3.40.50.12500">
    <property type="match status" value="1"/>
</dbReference>
<accession>A0ABV7IIK4</accession>